<dbReference type="CDD" id="cd19375">
    <property type="entry name" value="UDG-F3-like_SMUG2"/>
    <property type="match status" value="1"/>
</dbReference>
<proteinExistence type="predicted"/>
<dbReference type="Gene3D" id="3.40.470.10">
    <property type="entry name" value="Uracil-DNA glycosylase-like domain"/>
    <property type="match status" value="1"/>
</dbReference>
<protein>
    <submittedName>
        <fullName evidence="2">SMUG2 DNA glycosylase family protein</fullName>
    </submittedName>
</protein>
<dbReference type="RefSeq" id="WP_247808794.1">
    <property type="nucleotide sequence ID" value="NZ_CP095855.1"/>
</dbReference>
<dbReference type="EMBL" id="CP095855">
    <property type="protein sequence ID" value="UPK66583.1"/>
    <property type="molecule type" value="Genomic_DNA"/>
</dbReference>
<keyword evidence="3" id="KW-1185">Reference proteome</keyword>
<sequence>MKKKTFADHVIEFNTNLHYTGSLPPGIRIMNPFREQPQVMDIMQQFYRKYYNDHHRRRMIMGINPGRLGSGATGIPFTDTKRLTEVLGISIEGVKTHEPSSVYVYDVISAYGGPMAFYHDFYFASVSPLGFTSVKPDGSEINYNYYDSKALTNAVYDFMVKSIRQQLEFGIDTRVCYCFGTGKNAAFLKQLNEKERFFETIVPLEHPRFIMQYRLKRKEEYIGKYLEAFAAYNEKEH</sequence>
<organism evidence="2 3">
    <name type="scientific">Chitinophaga filiformis</name>
    <name type="common">Myxococcus filiformis</name>
    <name type="synonym">Flexibacter filiformis</name>
    <dbReference type="NCBI Taxonomy" id="104663"/>
    <lineage>
        <taxon>Bacteria</taxon>
        <taxon>Pseudomonadati</taxon>
        <taxon>Bacteroidota</taxon>
        <taxon>Chitinophagia</taxon>
        <taxon>Chitinophagales</taxon>
        <taxon>Chitinophagaceae</taxon>
        <taxon>Chitinophaga</taxon>
    </lineage>
</organism>
<evidence type="ECO:0000313" key="2">
    <source>
        <dbReference type="EMBL" id="UPK66583.1"/>
    </source>
</evidence>
<dbReference type="InterPro" id="IPR036895">
    <property type="entry name" value="Uracil-DNA_glycosylase-like_sf"/>
</dbReference>
<dbReference type="Proteomes" id="UP000830198">
    <property type="component" value="Chromosome"/>
</dbReference>
<dbReference type="SUPFAM" id="SSF52141">
    <property type="entry name" value="Uracil-DNA glycosylase-like"/>
    <property type="match status" value="1"/>
</dbReference>
<reference evidence="2 3" key="1">
    <citation type="submission" date="2022-04" db="EMBL/GenBank/DDBJ databases">
        <title>The arsenic-methylating capacity of Chitinophaga filiformis YT5 during chitin decomposition.</title>
        <authorList>
            <person name="Chen G."/>
            <person name="Liang Y."/>
        </authorList>
    </citation>
    <scope>NUCLEOTIDE SEQUENCE [LARGE SCALE GENOMIC DNA]</scope>
    <source>
        <strain evidence="2 3">YT5</strain>
    </source>
</reference>
<dbReference type="Pfam" id="PF03167">
    <property type="entry name" value="UDG"/>
    <property type="match status" value="1"/>
</dbReference>
<dbReference type="InterPro" id="IPR005122">
    <property type="entry name" value="Uracil-DNA_glycosylase-like"/>
</dbReference>
<feature type="domain" description="Uracil-DNA glycosylase-like" evidence="1">
    <location>
        <begin position="49"/>
        <end position="229"/>
    </location>
</feature>
<name>A0ABY4HT05_CHIFI</name>
<dbReference type="InterPro" id="IPR032579">
    <property type="entry name" value="Phe_SMUG2-like"/>
</dbReference>
<evidence type="ECO:0000313" key="3">
    <source>
        <dbReference type="Proteomes" id="UP000830198"/>
    </source>
</evidence>
<accession>A0ABY4HT05</accession>
<gene>
    <name evidence="2" type="ORF">MYF79_16715</name>
</gene>
<evidence type="ECO:0000259" key="1">
    <source>
        <dbReference type="Pfam" id="PF03167"/>
    </source>
</evidence>